<accession>A0A267DRP8</accession>
<gene>
    <name evidence="10" type="ORF">BOX15_Mlig008455g3</name>
</gene>
<comment type="similarity">
    <text evidence="2">Belongs to the bile acid:sodium symporter (BASS) (TC 2.A.28) family.</text>
</comment>
<feature type="transmembrane region" description="Helical" evidence="8">
    <location>
        <begin position="449"/>
        <end position="473"/>
    </location>
</feature>
<keyword evidence="6 8" id="KW-0472">Membrane</keyword>
<feature type="signal peptide" evidence="9">
    <location>
        <begin position="1"/>
        <end position="24"/>
    </location>
</feature>
<evidence type="ECO:0000256" key="5">
    <source>
        <dbReference type="ARBA" id="ARBA00022989"/>
    </source>
</evidence>
<evidence type="ECO:0000313" key="10">
    <source>
        <dbReference type="EMBL" id="PAA51357.1"/>
    </source>
</evidence>
<dbReference type="GO" id="GO:0015293">
    <property type="term" value="F:symporter activity"/>
    <property type="evidence" value="ECO:0007669"/>
    <property type="project" value="UniProtKB-KW"/>
</dbReference>
<evidence type="ECO:0000256" key="9">
    <source>
        <dbReference type="SAM" id="SignalP"/>
    </source>
</evidence>
<dbReference type="InterPro" id="IPR004710">
    <property type="entry name" value="Bilac:Na_transpt"/>
</dbReference>
<dbReference type="OrthoDB" id="203097at2759"/>
<feature type="transmembrane region" description="Helical" evidence="8">
    <location>
        <begin position="224"/>
        <end position="249"/>
    </location>
</feature>
<protein>
    <submittedName>
        <fullName evidence="10">Uncharacterized protein</fullName>
    </submittedName>
</protein>
<feature type="region of interest" description="Disordered" evidence="7">
    <location>
        <begin position="507"/>
        <end position="530"/>
    </location>
</feature>
<evidence type="ECO:0000256" key="2">
    <source>
        <dbReference type="ARBA" id="ARBA00006528"/>
    </source>
</evidence>
<evidence type="ECO:0000256" key="4">
    <source>
        <dbReference type="ARBA" id="ARBA00022847"/>
    </source>
</evidence>
<organism evidence="10 11">
    <name type="scientific">Macrostomum lignano</name>
    <dbReference type="NCBI Taxonomy" id="282301"/>
    <lineage>
        <taxon>Eukaryota</taxon>
        <taxon>Metazoa</taxon>
        <taxon>Spiralia</taxon>
        <taxon>Lophotrochozoa</taxon>
        <taxon>Platyhelminthes</taxon>
        <taxon>Rhabditophora</taxon>
        <taxon>Macrostomorpha</taxon>
        <taxon>Macrostomida</taxon>
        <taxon>Macrostomidae</taxon>
        <taxon>Macrostomum</taxon>
    </lineage>
</organism>
<dbReference type="GO" id="GO:0016020">
    <property type="term" value="C:membrane"/>
    <property type="evidence" value="ECO:0007669"/>
    <property type="project" value="UniProtKB-SubCell"/>
</dbReference>
<dbReference type="AlphaFoldDB" id="A0A267DRP8"/>
<evidence type="ECO:0000256" key="1">
    <source>
        <dbReference type="ARBA" id="ARBA00004141"/>
    </source>
</evidence>
<comment type="caution">
    <text evidence="10">The sequence shown here is derived from an EMBL/GenBank/DDBJ whole genome shotgun (WGS) entry which is preliminary data.</text>
</comment>
<dbReference type="STRING" id="282301.A0A267DRP8"/>
<evidence type="ECO:0000313" key="11">
    <source>
        <dbReference type="Proteomes" id="UP000215902"/>
    </source>
</evidence>
<keyword evidence="3 8" id="KW-0812">Transmembrane</keyword>
<proteinExistence type="inferred from homology"/>
<comment type="subcellular location">
    <subcellularLocation>
        <location evidence="1">Membrane</location>
        <topology evidence="1">Multi-pass membrane protein</topology>
    </subcellularLocation>
</comment>
<dbReference type="Gene3D" id="1.20.1530.20">
    <property type="match status" value="1"/>
</dbReference>
<feature type="transmembrane region" description="Helical" evidence="8">
    <location>
        <begin position="323"/>
        <end position="343"/>
    </location>
</feature>
<dbReference type="PANTHER" id="PTHR10361:SF28">
    <property type="entry name" value="P3 PROTEIN-RELATED"/>
    <property type="match status" value="1"/>
</dbReference>
<feature type="transmembrane region" description="Helical" evidence="8">
    <location>
        <begin position="286"/>
        <end position="311"/>
    </location>
</feature>
<dbReference type="PANTHER" id="PTHR10361">
    <property type="entry name" value="SODIUM-BILE ACID COTRANSPORTER"/>
    <property type="match status" value="1"/>
</dbReference>
<feature type="transmembrane region" description="Helical" evidence="8">
    <location>
        <begin position="388"/>
        <end position="410"/>
    </location>
</feature>
<keyword evidence="5 8" id="KW-1133">Transmembrane helix</keyword>
<keyword evidence="4" id="KW-0769">Symport</keyword>
<feature type="chain" id="PRO_5013283709" evidence="9">
    <location>
        <begin position="25"/>
        <end position="530"/>
    </location>
</feature>
<reference evidence="10 11" key="1">
    <citation type="submission" date="2017-06" db="EMBL/GenBank/DDBJ databases">
        <title>A platform for efficient transgenesis in Macrostomum lignano, a flatworm model organism for stem cell research.</title>
        <authorList>
            <person name="Berezikov E."/>
        </authorList>
    </citation>
    <scope>NUCLEOTIDE SEQUENCE [LARGE SCALE GENOMIC DNA]</scope>
    <source>
        <strain evidence="10">DV1</strain>
        <tissue evidence="10">Whole organism</tissue>
    </source>
</reference>
<feature type="transmembrane region" description="Helical" evidence="8">
    <location>
        <begin position="363"/>
        <end position="381"/>
    </location>
</feature>
<dbReference type="Pfam" id="PF01758">
    <property type="entry name" value="SBF"/>
    <property type="match status" value="1"/>
</dbReference>
<feature type="transmembrane region" description="Helical" evidence="8">
    <location>
        <begin position="192"/>
        <end position="212"/>
    </location>
</feature>
<dbReference type="EMBL" id="NIVC01003454">
    <property type="protein sequence ID" value="PAA51357.1"/>
    <property type="molecule type" value="Genomic_DNA"/>
</dbReference>
<dbReference type="InterPro" id="IPR002657">
    <property type="entry name" value="BilAc:Na_symport/Acr3"/>
</dbReference>
<dbReference type="Proteomes" id="UP000215902">
    <property type="component" value="Unassembled WGS sequence"/>
</dbReference>
<name>A0A267DRP8_9PLAT</name>
<evidence type="ECO:0000256" key="3">
    <source>
        <dbReference type="ARBA" id="ARBA00022692"/>
    </source>
</evidence>
<keyword evidence="9" id="KW-0732">Signal</keyword>
<evidence type="ECO:0000256" key="8">
    <source>
        <dbReference type="SAM" id="Phobius"/>
    </source>
</evidence>
<evidence type="ECO:0000256" key="6">
    <source>
        <dbReference type="ARBA" id="ARBA00023136"/>
    </source>
</evidence>
<sequence>MASMRVAAWILCCLLSSLPPQALSMTFVKQQVNRQVLMIHRSSLSRDNGSLPIANLTLYFFPETAYNIREEETVNVSFTYSLQSAVDLNATFQLEEDRVARLLNSNFLLVANSSVDEALTAAAAAGAGNSTVSWNGTYSGQLPNTVQLLGTFLGRSDLRLLISDPEDSQRFIDSELRYRVSVIRKRRPIDNIVQVAIFAFVILANVGMGCELDMRVIKKVLKKPVAPVLGFVSQYVFMPLVSFAILHIIDLPASTALGYFGMGCAPGGGASNFYCLLLGGDISLSITMTLISTLAALGVTSLYMLTLGQYILRSRNVDIQIPYLNIVLSLLLILIPTGLGYIIKLKLPRVAKVFRKILKPAVLVFIVFMFTVGVYANLFIWQLFNPAIIAAGCTLPYAGFILGGILAAIFRQPWPYVKTVSLETGIQNPGVPILILQTSLPQPDSDLSLVGPFAAATFTPMPLFMWVAGRFIYYRCYLKRSMFAQPEIDAEIDMDAAAASEAAAKVIDEDKEVEEESGPFIDGPDRKEKI</sequence>
<dbReference type="InterPro" id="IPR038770">
    <property type="entry name" value="Na+/solute_symporter_sf"/>
</dbReference>
<evidence type="ECO:0000256" key="7">
    <source>
        <dbReference type="SAM" id="MobiDB-lite"/>
    </source>
</evidence>
<keyword evidence="11" id="KW-1185">Reference proteome</keyword>
<keyword evidence="4" id="KW-0813">Transport</keyword>